<organism evidence="1 2">
    <name type="scientific">Kouleothrix aurantiaca</name>
    <dbReference type="NCBI Taxonomy" id="186479"/>
    <lineage>
        <taxon>Bacteria</taxon>
        <taxon>Bacillati</taxon>
        <taxon>Chloroflexota</taxon>
        <taxon>Chloroflexia</taxon>
        <taxon>Chloroflexales</taxon>
        <taxon>Roseiflexineae</taxon>
        <taxon>Roseiflexaceae</taxon>
        <taxon>Kouleothrix</taxon>
    </lineage>
</organism>
<accession>A0A0P9EUH3</accession>
<dbReference type="EMBL" id="LJCR01003137">
    <property type="protein sequence ID" value="KPV47886.1"/>
    <property type="molecule type" value="Genomic_DNA"/>
</dbReference>
<comment type="caution">
    <text evidence="1">The sequence shown here is derived from an EMBL/GenBank/DDBJ whole genome shotgun (WGS) entry which is preliminary data.</text>
</comment>
<keyword evidence="2" id="KW-1185">Reference proteome</keyword>
<dbReference type="Proteomes" id="UP000050509">
    <property type="component" value="Unassembled WGS sequence"/>
</dbReference>
<proteinExistence type="predicted"/>
<protein>
    <submittedName>
        <fullName evidence="1">Uncharacterized protein</fullName>
    </submittedName>
</protein>
<name>A0A0P9EUH3_9CHLR</name>
<evidence type="ECO:0000313" key="1">
    <source>
        <dbReference type="EMBL" id="KPV47886.1"/>
    </source>
</evidence>
<evidence type="ECO:0000313" key="2">
    <source>
        <dbReference type="Proteomes" id="UP000050509"/>
    </source>
</evidence>
<dbReference type="AlphaFoldDB" id="A0A0P9EUH3"/>
<sequence length="66" mass="7189">ANALASGGASRAMQLDINSWWVRFVTYAPGASGHLVAQKLLADMVGDTRQFLAPDTRDFFYLTARA</sequence>
<reference evidence="1 2" key="1">
    <citation type="submission" date="2015-09" db="EMBL/GenBank/DDBJ databases">
        <title>Draft genome sequence of Kouleothrix aurantiaca JCM 19913.</title>
        <authorList>
            <person name="Hemp J."/>
        </authorList>
    </citation>
    <scope>NUCLEOTIDE SEQUENCE [LARGE SCALE GENOMIC DNA]</scope>
    <source>
        <strain evidence="1 2">COM-B</strain>
    </source>
</reference>
<gene>
    <name evidence="1" type="ORF">SE17_41035</name>
</gene>
<feature type="non-terminal residue" evidence="1">
    <location>
        <position position="1"/>
    </location>
</feature>